<dbReference type="InterPro" id="IPR002509">
    <property type="entry name" value="NODB_dom"/>
</dbReference>
<organism evidence="4 5">
    <name type="scientific">Nocardioides marinquilinus</name>
    <dbReference type="NCBI Taxonomy" id="1210400"/>
    <lineage>
        <taxon>Bacteria</taxon>
        <taxon>Bacillati</taxon>
        <taxon>Actinomycetota</taxon>
        <taxon>Actinomycetes</taxon>
        <taxon>Propionibacteriales</taxon>
        <taxon>Nocardioidaceae</taxon>
        <taxon>Nocardioides</taxon>
    </lineage>
</organism>
<keyword evidence="5" id="KW-1185">Reference proteome</keyword>
<feature type="domain" description="NodB homology" evidence="3">
    <location>
        <begin position="52"/>
        <end position="237"/>
    </location>
</feature>
<dbReference type="CDD" id="cd10917">
    <property type="entry name" value="CE4_NodB_like_6s_7s"/>
    <property type="match status" value="1"/>
</dbReference>
<dbReference type="Pfam" id="PF01522">
    <property type="entry name" value="Polysacc_deac_1"/>
    <property type="match status" value="1"/>
</dbReference>
<dbReference type="InterPro" id="IPR011330">
    <property type="entry name" value="Glyco_hydro/deAcase_b/a-brl"/>
</dbReference>
<dbReference type="Proteomes" id="UP001500221">
    <property type="component" value="Unassembled WGS sequence"/>
</dbReference>
<dbReference type="PANTHER" id="PTHR10587:SF133">
    <property type="entry name" value="CHITIN DEACETYLASE 1-RELATED"/>
    <property type="match status" value="1"/>
</dbReference>
<evidence type="ECO:0000259" key="3">
    <source>
        <dbReference type="PROSITE" id="PS51677"/>
    </source>
</evidence>
<accession>A0ABP9PB26</accession>
<dbReference type="PANTHER" id="PTHR10587">
    <property type="entry name" value="GLYCOSYL TRANSFERASE-RELATED"/>
    <property type="match status" value="1"/>
</dbReference>
<name>A0ABP9PB26_9ACTN</name>
<dbReference type="Gene3D" id="3.20.20.370">
    <property type="entry name" value="Glycoside hydrolase/deacetylase"/>
    <property type="match status" value="1"/>
</dbReference>
<evidence type="ECO:0000256" key="2">
    <source>
        <dbReference type="ARBA" id="ARBA00022801"/>
    </source>
</evidence>
<sequence length="246" mass="26508">MLAHHTGMRTTSRLRVRTAALLGTVVTVALLTVGVAPAPASAPAAPARCSAGNVALTFDDGPSPTVTPRLVRLLRRHHVPATFFMTGERVRAHPEVARLVARRGFTVANHTETHAKLTELGRAEVRREVRATWRALRAAGVHHASRYVRPPYGATDARVERVLRGLGAVPVLWTVDSRDWDGLSPAGIRRTTLAQVFARGTAGSVVLHHDGVTNSEATLAALPSEIYRLRREGYCLVGLPRAGVLS</sequence>
<protein>
    <submittedName>
        <fullName evidence="4">Polysaccharide deacetylase family protein</fullName>
    </submittedName>
</protein>
<proteinExistence type="predicted"/>
<reference evidence="5" key="1">
    <citation type="journal article" date="2019" name="Int. J. Syst. Evol. Microbiol.">
        <title>The Global Catalogue of Microorganisms (GCM) 10K type strain sequencing project: providing services to taxonomists for standard genome sequencing and annotation.</title>
        <authorList>
            <consortium name="The Broad Institute Genomics Platform"/>
            <consortium name="The Broad Institute Genome Sequencing Center for Infectious Disease"/>
            <person name="Wu L."/>
            <person name="Ma J."/>
        </authorList>
    </citation>
    <scope>NUCLEOTIDE SEQUENCE [LARGE SCALE GENOMIC DNA]</scope>
    <source>
        <strain evidence="5">JCM 18459</strain>
    </source>
</reference>
<dbReference type="PROSITE" id="PS51677">
    <property type="entry name" value="NODB"/>
    <property type="match status" value="1"/>
</dbReference>
<keyword evidence="1" id="KW-0479">Metal-binding</keyword>
<keyword evidence="2" id="KW-0378">Hydrolase</keyword>
<evidence type="ECO:0000313" key="5">
    <source>
        <dbReference type="Proteomes" id="UP001500221"/>
    </source>
</evidence>
<evidence type="ECO:0000256" key="1">
    <source>
        <dbReference type="ARBA" id="ARBA00022723"/>
    </source>
</evidence>
<dbReference type="SUPFAM" id="SSF88713">
    <property type="entry name" value="Glycoside hydrolase/deacetylase"/>
    <property type="match status" value="1"/>
</dbReference>
<evidence type="ECO:0000313" key="4">
    <source>
        <dbReference type="EMBL" id="GAA5141449.1"/>
    </source>
</evidence>
<dbReference type="InterPro" id="IPR050248">
    <property type="entry name" value="Polysacc_deacetylase_ArnD"/>
</dbReference>
<dbReference type="EMBL" id="BAABKG010000001">
    <property type="protein sequence ID" value="GAA5141449.1"/>
    <property type="molecule type" value="Genomic_DNA"/>
</dbReference>
<gene>
    <name evidence="4" type="ORF">GCM10023340_03200</name>
</gene>
<comment type="caution">
    <text evidence="4">The sequence shown here is derived from an EMBL/GenBank/DDBJ whole genome shotgun (WGS) entry which is preliminary data.</text>
</comment>